<accession>A0A1U6I6J1</accession>
<proteinExistence type="predicted"/>
<dbReference type="Proteomes" id="UP000190989">
    <property type="component" value="Unassembled WGS sequence"/>
</dbReference>
<reference evidence="2" key="1">
    <citation type="submission" date="2017-02" db="EMBL/GenBank/DDBJ databases">
        <authorList>
            <person name="Varghese N."/>
            <person name="Submissions S."/>
        </authorList>
    </citation>
    <scope>NUCLEOTIDE SEQUENCE [LARGE SCALE GENOMIC DNA]</scope>
    <source>
        <strain evidence="2">SM117</strain>
    </source>
</reference>
<dbReference type="EMBL" id="FVZE01000004">
    <property type="protein sequence ID" value="SLK03654.1"/>
    <property type="molecule type" value="Genomic_DNA"/>
</dbReference>
<dbReference type="RefSeq" id="WP_079730920.1">
    <property type="nucleotide sequence ID" value="NZ_FVZE01000004.1"/>
</dbReference>
<organism evidence="1 2">
    <name type="scientific">Novosphingobium mathurense</name>
    <dbReference type="NCBI Taxonomy" id="428990"/>
    <lineage>
        <taxon>Bacteria</taxon>
        <taxon>Pseudomonadati</taxon>
        <taxon>Pseudomonadota</taxon>
        <taxon>Alphaproteobacteria</taxon>
        <taxon>Sphingomonadales</taxon>
        <taxon>Sphingomonadaceae</taxon>
        <taxon>Novosphingobium</taxon>
    </lineage>
</organism>
<dbReference type="AlphaFoldDB" id="A0A1U6I6J1"/>
<name>A0A1U6I6J1_9SPHN</name>
<gene>
    <name evidence="1" type="ORF">SAMN06295987_104273</name>
</gene>
<evidence type="ECO:0000313" key="2">
    <source>
        <dbReference type="Proteomes" id="UP000190989"/>
    </source>
</evidence>
<sequence>MDAETLRSTANHHAVDLDQCALFAADLGPHIAKAMNDAATFLRSAAFLAALEELATLKARCEALEGALRDIIAPISRMKRIADEEGRQLDGGMAVYLAGNVPYLQKIASDALAEEASGGN</sequence>
<keyword evidence="2" id="KW-1185">Reference proteome</keyword>
<dbReference type="STRING" id="428990.SAMN06295987_104273"/>
<evidence type="ECO:0000313" key="1">
    <source>
        <dbReference type="EMBL" id="SLK03654.1"/>
    </source>
</evidence>
<protein>
    <submittedName>
        <fullName evidence="1">Uncharacterized protein</fullName>
    </submittedName>
</protein>